<organism evidence="5 6">
    <name type="scientific">Leucocoprinus leucothites</name>
    <dbReference type="NCBI Taxonomy" id="201217"/>
    <lineage>
        <taxon>Eukaryota</taxon>
        <taxon>Fungi</taxon>
        <taxon>Dikarya</taxon>
        <taxon>Basidiomycota</taxon>
        <taxon>Agaricomycotina</taxon>
        <taxon>Agaricomycetes</taxon>
        <taxon>Agaricomycetidae</taxon>
        <taxon>Agaricales</taxon>
        <taxon>Agaricineae</taxon>
        <taxon>Agaricaceae</taxon>
        <taxon>Leucocoprinus</taxon>
    </lineage>
</organism>
<comment type="caution">
    <text evidence="5">The sequence shown here is derived from an EMBL/GenBank/DDBJ whole genome shotgun (WGS) entry which is preliminary data.</text>
</comment>
<comment type="similarity">
    <text evidence="1">Belongs to the TEC1 family.</text>
</comment>
<dbReference type="Pfam" id="PF01285">
    <property type="entry name" value="TEA"/>
    <property type="match status" value="1"/>
</dbReference>
<name>A0A8H5G4C3_9AGAR</name>
<evidence type="ECO:0000259" key="4">
    <source>
        <dbReference type="PROSITE" id="PS51088"/>
    </source>
</evidence>
<feature type="region of interest" description="Disordered" evidence="3">
    <location>
        <begin position="408"/>
        <end position="491"/>
    </location>
</feature>
<evidence type="ECO:0000256" key="1">
    <source>
        <dbReference type="ARBA" id="ARBA00008421"/>
    </source>
</evidence>
<feature type="region of interest" description="Disordered" evidence="3">
    <location>
        <begin position="1"/>
        <end position="22"/>
    </location>
</feature>
<feature type="domain" description="TEA" evidence="4">
    <location>
        <begin position="28"/>
        <end position="102"/>
    </location>
</feature>
<keyword evidence="6" id="KW-1185">Reference proteome</keyword>
<feature type="compositionally biased region" description="Low complexity" evidence="3">
    <location>
        <begin position="146"/>
        <end position="162"/>
    </location>
</feature>
<feature type="compositionally biased region" description="Polar residues" evidence="3">
    <location>
        <begin position="454"/>
        <end position="463"/>
    </location>
</feature>
<dbReference type="Proteomes" id="UP000559027">
    <property type="component" value="Unassembled WGS sequence"/>
</dbReference>
<proteinExistence type="inferred from homology"/>
<dbReference type="PROSITE" id="PS51088">
    <property type="entry name" value="TEA_2"/>
    <property type="match status" value="1"/>
</dbReference>
<reference evidence="5 6" key="1">
    <citation type="journal article" date="2020" name="ISME J.">
        <title>Uncovering the hidden diversity of litter-decomposition mechanisms in mushroom-forming fungi.</title>
        <authorList>
            <person name="Floudas D."/>
            <person name="Bentzer J."/>
            <person name="Ahren D."/>
            <person name="Johansson T."/>
            <person name="Persson P."/>
            <person name="Tunlid A."/>
        </authorList>
    </citation>
    <scope>NUCLEOTIDE SEQUENCE [LARGE SCALE GENOMIC DNA]</scope>
    <source>
        <strain evidence="5 6">CBS 146.42</strain>
    </source>
</reference>
<dbReference type="SMART" id="SM00426">
    <property type="entry name" value="TEA"/>
    <property type="match status" value="1"/>
</dbReference>
<dbReference type="AlphaFoldDB" id="A0A8H5G4C3"/>
<feature type="compositionally biased region" description="Low complexity" evidence="3">
    <location>
        <begin position="408"/>
        <end position="424"/>
    </location>
</feature>
<sequence length="535" mass="58190">MPPPVRIPSLSESKSLTPQRKHRKLLKDGSGAEVWPEAIEKIFVQGLNEYWNSPYATYPQSRGRSRWRNQFLVDYLQKHNIIRSKKQVASHIQVLRNMWKGEPEYQLVAGGEELADISPPAGSTIKLEDQWPPGLISMEFNDETDGYSSNSSPDFSPPDFGNQFLPSPDQPTTRQLDMNPGAQYASGNQSLVSSTPPYITSFPDATQDYSPFSGPFDKYGHLPPVRSSQPIDINTPTSGYKYSNRVRALRLTAHGMSPLIIRTDALISTSLPYEPLQLKIRLSISTMDDVNCPPALHGFLASICLSHLWTTSGKCITKTIIGSNTVSEDVGTLEVSEITVGTVNAVLPESYLNRCRWLDPRAHTSITQEIIVDDVSLLFVVYELDRSASNPMPSAQFTGFLKYPSSRTTSLGPGSSGSMTTSSSNRPFSVSTSGTSAPNNSGSSSSRAFSTSPVNSSTLTVATNAPFPQHHHSSPLSTHSPAMTMSSSGLNGAISSGGLSTYSLPMHSHHSRHPSQSLAHALTPVRYPMATSLSS</sequence>
<dbReference type="OrthoDB" id="10006572at2759"/>
<dbReference type="EMBL" id="JAACJO010000005">
    <property type="protein sequence ID" value="KAF5358234.1"/>
    <property type="molecule type" value="Genomic_DNA"/>
</dbReference>
<feature type="region of interest" description="Disordered" evidence="3">
    <location>
        <begin position="139"/>
        <end position="175"/>
    </location>
</feature>
<dbReference type="GO" id="GO:0003700">
    <property type="term" value="F:DNA-binding transcription factor activity"/>
    <property type="evidence" value="ECO:0007669"/>
    <property type="project" value="InterPro"/>
</dbReference>
<evidence type="ECO:0000256" key="3">
    <source>
        <dbReference type="SAM" id="MobiDB-lite"/>
    </source>
</evidence>
<evidence type="ECO:0000313" key="6">
    <source>
        <dbReference type="Proteomes" id="UP000559027"/>
    </source>
</evidence>
<evidence type="ECO:0000313" key="5">
    <source>
        <dbReference type="EMBL" id="KAF5358234.1"/>
    </source>
</evidence>
<dbReference type="Gene3D" id="6.10.20.40">
    <property type="entry name" value="TEA/ATTS domain"/>
    <property type="match status" value="1"/>
</dbReference>
<gene>
    <name evidence="5" type="ORF">D9756_001603</name>
</gene>
<accession>A0A8H5G4C3</accession>
<protein>
    <recommendedName>
        <fullName evidence="4">TEA domain-containing protein</fullName>
    </recommendedName>
</protein>
<evidence type="ECO:0000256" key="2">
    <source>
        <dbReference type="PROSITE-ProRule" id="PRU00505"/>
    </source>
</evidence>
<dbReference type="InterPro" id="IPR000818">
    <property type="entry name" value="TEA/ATTS_dom"/>
</dbReference>
<dbReference type="InterPro" id="IPR038096">
    <property type="entry name" value="TEA/ATTS_sf"/>
</dbReference>
<feature type="DNA-binding region" description="TEA" evidence="2">
    <location>
        <begin position="28"/>
        <end position="102"/>
    </location>
</feature>
<feature type="compositionally biased region" description="Low complexity" evidence="3">
    <location>
        <begin position="431"/>
        <end position="453"/>
    </location>
</feature>